<dbReference type="InterPro" id="IPR055470">
    <property type="entry name" value="DUF7042"/>
</dbReference>
<keyword evidence="2" id="KW-1133">Transmembrane helix</keyword>
<evidence type="ECO:0000259" key="3">
    <source>
        <dbReference type="Pfam" id="PF23069"/>
    </source>
</evidence>
<feature type="compositionally biased region" description="Basic and acidic residues" evidence="1">
    <location>
        <begin position="398"/>
        <end position="411"/>
    </location>
</feature>
<feature type="domain" description="DUF7042" evidence="3">
    <location>
        <begin position="68"/>
        <end position="121"/>
    </location>
</feature>
<dbReference type="InParanoid" id="K1R6R2"/>
<feature type="domain" description="DUF7043" evidence="4">
    <location>
        <begin position="131"/>
        <end position="251"/>
    </location>
</feature>
<name>K1R6R2_MAGGI</name>
<feature type="transmembrane region" description="Helical" evidence="2">
    <location>
        <begin position="430"/>
        <end position="449"/>
    </location>
</feature>
<dbReference type="Pfam" id="PF23069">
    <property type="entry name" value="DUF7042"/>
    <property type="match status" value="2"/>
</dbReference>
<sequence length="450" mass="50746">MARICEGVLFQREETFCLHNFHEITANVKCRMIFKISSFCQREKSLEVACRRIKGDEPLHTIVKVPGKPETCPFQGRYSFSYMHNGKGPCSNPQSEIHACADESKFKFIYKACPGIPNTKERERFPTPVMQCRFPEVFEYRKVWRDLSGSTQIVVDDQMQVIRIRDASQSYSLNSDGSGSQEVKLVMRCRTSHGTGGIQKYVVHTTTSECESNYRCLLIKKRDSEGKVLEMELGQPFNDEFTACDDRTFTTGDKRILIGDDVKPTNCPVQAAGSFGFTDKTSDCKGQFIIGCSSPQEIVIQKKCPINLESVNIWRCLSDWKEGNNTHYVMVQSPKLLKPAMCLSFTITDNGIEVQEDEYCMRKATVSRSSINYLLFRPKENCNPNTHSSITETPSDMTSDRTKTSPDKTGVDRIQGSEGVINADNASSRISVLPCVVLLISFVTMLCFGR</sequence>
<dbReference type="HOGENOM" id="CLU_608664_0_0_1"/>
<dbReference type="EMBL" id="JH817657">
    <property type="protein sequence ID" value="EKC29651.1"/>
    <property type="molecule type" value="Genomic_DNA"/>
</dbReference>
<keyword evidence="2" id="KW-0472">Membrane</keyword>
<organism evidence="5">
    <name type="scientific">Magallana gigas</name>
    <name type="common">Pacific oyster</name>
    <name type="synonym">Crassostrea gigas</name>
    <dbReference type="NCBI Taxonomy" id="29159"/>
    <lineage>
        <taxon>Eukaryota</taxon>
        <taxon>Metazoa</taxon>
        <taxon>Spiralia</taxon>
        <taxon>Lophotrochozoa</taxon>
        <taxon>Mollusca</taxon>
        <taxon>Bivalvia</taxon>
        <taxon>Autobranchia</taxon>
        <taxon>Pteriomorphia</taxon>
        <taxon>Ostreida</taxon>
        <taxon>Ostreoidea</taxon>
        <taxon>Ostreidae</taxon>
        <taxon>Magallana</taxon>
    </lineage>
</organism>
<feature type="compositionally biased region" description="Polar residues" evidence="1">
    <location>
        <begin position="385"/>
        <end position="397"/>
    </location>
</feature>
<feature type="region of interest" description="Disordered" evidence="1">
    <location>
        <begin position="385"/>
        <end position="413"/>
    </location>
</feature>
<evidence type="ECO:0000313" key="5">
    <source>
        <dbReference type="EMBL" id="EKC29651.1"/>
    </source>
</evidence>
<dbReference type="InterPro" id="IPR055471">
    <property type="entry name" value="DUF7043"/>
</dbReference>
<dbReference type="AlphaFoldDB" id="K1R6R2"/>
<dbReference type="PANTHER" id="PTHR22255:SF9">
    <property type="entry name" value="LP06548P"/>
    <property type="match status" value="1"/>
</dbReference>
<protein>
    <submittedName>
        <fullName evidence="5">Uncharacterized protein</fullName>
    </submittedName>
</protein>
<feature type="domain" description="DUF7042" evidence="3">
    <location>
        <begin position="263"/>
        <end position="373"/>
    </location>
</feature>
<keyword evidence="2" id="KW-0812">Transmembrane</keyword>
<dbReference type="Pfam" id="PF23070">
    <property type="entry name" value="DUF7043"/>
    <property type="match status" value="1"/>
</dbReference>
<dbReference type="PANTHER" id="PTHR22255">
    <property type="entry name" value="LP06548P"/>
    <property type="match status" value="1"/>
</dbReference>
<gene>
    <name evidence="5" type="ORF">CGI_10026033</name>
</gene>
<evidence type="ECO:0000256" key="2">
    <source>
        <dbReference type="SAM" id="Phobius"/>
    </source>
</evidence>
<evidence type="ECO:0000256" key="1">
    <source>
        <dbReference type="SAM" id="MobiDB-lite"/>
    </source>
</evidence>
<accession>K1R6R2</accession>
<reference evidence="5" key="1">
    <citation type="journal article" date="2012" name="Nature">
        <title>The oyster genome reveals stress adaptation and complexity of shell formation.</title>
        <authorList>
            <person name="Zhang G."/>
            <person name="Fang X."/>
            <person name="Guo X."/>
            <person name="Li L."/>
            <person name="Luo R."/>
            <person name="Xu F."/>
            <person name="Yang P."/>
            <person name="Zhang L."/>
            <person name="Wang X."/>
            <person name="Qi H."/>
            <person name="Xiong Z."/>
            <person name="Que H."/>
            <person name="Xie Y."/>
            <person name="Holland P.W."/>
            <person name="Paps J."/>
            <person name="Zhu Y."/>
            <person name="Wu F."/>
            <person name="Chen Y."/>
            <person name="Wang J."/>
            <person name="Peng C."/>
            <person name="Meng J."/>
            <person name="Yang L."/>
            <person name="Liu J."/>
            <person name="Wen B."/>
            <person name="Zhang N."/>
            <person name="Huang Z."/>
            <person name="Zhu Q."/>
            <person name="Feng Y."/>
            <person name="Mount A."/>
            <person name="Hedgecock D."/>
            <person name="Xu Z."/>
            <person name="Liu Y."/>
            <person name="Domazet-Loso T."/>
            <person name="Du Y."/>
            <person name="Sun X."/>
            <person name="Zhang S."/>
            <person name="Liu B."/>
            <person name="Cheng P."/>
            <person name="Jiang X."/>
            <person name="Li J."/>
            <person name="Fan D."/>
            <person name="Wang W."/>
            <person name="Fu W."/>
            <person name="Wang T."/>
            <person name="Wang B."/>
            <person name="Zhang J."/>
            <person name="Peng Z."/>
            <person name="Li Y."/>
            <person name="Li N."/>
            <person name="Wang J."/>
            <person name="Chen M."/>
            <person name="He Y."/>
            <person name="Tan F."/>
            <person name="Song X."/>
            <person name="Zheng Q."/>
            <person name="Huang R."/>
            <person name="Yang H."/>
            <person name="Du X."/>
            <person name="Chen L."/>
            <person name="Yang M."/>
            <person name="Gaffney P.M."/>
            <person name="Wang S."/>
            <person name="Luo L."/>
            <person name="She Z."/>
            <person name="Ming Y."/>
            <person name="Huang W."/>
            <person name="Zhang S."/>
            <person name="Huang B."/>
            <person name="Zhang Y."/>
            <person name="Qu T."/>
            <person name="Ni P."/>
            <person name="Miao G."/>
            <person name="Wang J."/>
            <person name="Wang Q."/>
            <person name="Steinberg C.E."/>
            <person name="Wang H."/>
            <person name="Li N."/>
            <person name="Qian L."/>
            <person name="Zhang G."/>
            <person name="Li Y."/>
            <person name="Yang H."/>
            <person name="Liu X."/>
            <person name="Wang J."/>
            <person name="Yin Y."/>
            <person name="Wang J."/>
        </authorList>
    </citation>
    <scope>NUCLEOTIDE SEQUENCE [LARGE SCALE GENOMIC DNA]</scope>
    <source>
        <strain evidence="5">05x7-T-G4-1.051#20</strain>
    </source>
</reference>
<evidence type="ECO:0000259" key="4">
    <source>
        <dbReference type="Pfam" id="PF23070"/>
    </source>
</evidence>
<proteinExistence type="predicted"/>